<proteinExistence type="inferred from homology"/>
<gene>
    <name evidence="3" type="ORF">FEM41_17660</name>
</gene>
<comment type="function">
    <text evidence="2">Antitoxin component of a type II toxin-antitoxin (TA) system.</text>
</comment>
<dbReference type="InterPro" id="IPR006442">
    <property type="entry name" value="Antitoxin_Phd/YefM"/>
</dbReference>
<dbReference type="NCBIfam" id="TIGR01552">
    <property type="entry name" value="phd_fam"/>
    <property type="match status" value="1"/>
</dbReference>
<comment type="similarity">
    <text evidence="1 2">Belongs to the phD/YefM antitoxin family.</text>
</comment>
<name>A0A4P8YMC3_9ENTR</name>
<dbReference type="OrthoDB" id="165038at2"/>
<dbReference type="InterPro" id="IPR051405">
    <property type="entry name" value="phD/YefM_antitoxin"/>
</dbReference>
<evidence type="ECO:0000313" key="3">
    <source>
        <dbReference type="EMBL" id="QCT21343.1"/>
    </source>
</evidence>
<evidence type="ECO:0000256" key="1">
    <source>
        <dbReference type="ARBA" id="ARBA00009981"/>
    </source>
</evidence>
<keyword evidence="4" id="KW-1185">Reference proteome</keyword>
<organism evidence="3 4">
    <name type="scientific">Jejubacter calystegiae</name>
    <dbReference type="NCBI Taxonomy" id="2579935"/>
    <lineage>
        <taxon>Bacteria</taxon>
        <taxon>Pseudomonadati</taxon>
        <taxon>Pseudomonadota</taxon>
        <taxon>Gammaproteobacteria</taxon>
        <taxon>Enterobacterales</taxon>
        <taxon>Enterobacteriaceae</taxon>
        <taxon>Jejubacter</taxon>
    </lineage>
</organism>
<accession>A0A4P8YMC3</accession>
<evidence type="ECO:0000313" key="4">
    <source>
        <dbReference type="Proteomes" id="UP000302163"/>
    </source>
</evidence>
<dbReference type="PANTHER" id="PTHR33713">
    <property type="entry name" value="ANTITOXIN YAFN-RELATED"/>
    <property type="match status" value="1"/>
</dbReference>
<dbReference type="AlphaFoldDB" id="A0A4P8YMC3"/>
<dbReference type="Gene3D" id="3.40.1620.10">
    <property type="entry name" value="YefM-like domain"/>
    <property type="match status" value="1"/>
</dbReference>
<dbReference type="InterPro" id="IPR036165">
    <property type="entry name" value="YefM-like_sf"/>
</dbReference>
<protein>
    <recommendedName>
        <fullName evidence="2">Antitoxin</fullName>
    </recommendedName>
</protein>
<dbReference type="SUPFAM" id="SSF143120">
    <property type="entry name" value="YefM-like"/>
    <property type="match status" value="1"/>
</dbReference>
<evidence type="ECO:0000256" key="2">
    <source>
        <dbReference type="RuleBase" id="RU362080"/>
    </source>
</evidence>
<sequence>MNSFTASEAKVQFGELISQAMREPVSITKNGRPKVVVMSWEDYNEIEALKLRYLRATLAHSIAQAERGELHDIDDVFSELTPDELSKAGKNQG</sequence>
<dbReference type="Pfam" id="PF02604">
    <property type="entry name" value="PhdYeFM_antitox"/>
    <property type="match status" value="1"/>
</dbReference>
<dbReference type="RefSeq" id="WP_138097499.1">
    <property type="nucleotide sequence ID" value="NZ_CP040428.1"/>
</dbReference>
<dbReference type="EMBL" id="CP040428">
    <property type="protein sequence ID" value="QCT21343.1"/>
    <property type="molecule type" value="Genomic_DNA"/>
</dbReference>
<dbReference type="PANTHER" id="PTHR33713:SF6">
    <property type="entry name" value="ANTITOXIN YEFM"/>
    <property type="match status" value="1"/>
</dbReference>
<reference evidence="3 4" key="1">
    <citation type="submission" date="2019-05" db="EMBL/GenBank/DDBJ databases">
        <title>Complete genome sequence of Izhakiella calystegiae KSNA2, an endophyte isolated from beach morning glory (Calystegia soldanella).</title>
        <authorList>
            <person name="Jiang L."/>
            <person name="Jeong J.C."/>
            <person name="Kim C.Y."/>
            <person name="Kim D.H."/>
            <person name="Kim S.W."/>
            <person name="Lee j."/>
        </authorList>
    </citation>
    <scope>NUCLEOTIDE SEQUENCE [LARGE SCALE GENOMIC DNA]</scope>
    <source>
        <strain evidence="3 4">KSNA2</strain>
    </source>
</reference>
<dbReference type="KEGG" id="izh:FEM41_17660"/>
<dbReference type="Proteomes" id="UP000302163">
    <property type="component" value="Chromosome"/>
</dbReference>